<proteinExistence type="predicted"/>
<evidence type="ECO:0000313" key="1">
    <source>
        <dbReference type="EMBL" id="KAI4463438.1"/>
    </source>
</evidence>
<comment type="caution">
    <text evidence="1">The sequence shown here is derived from an EMBL/GenBank/DDBJ whole genome shotgun (WGS) entry which is preliminary data.</text>
</comment>
<dbReference type="Proteomes" id="UP001056778">
    <property type="component" value="Chromosome 4"/>
</dbReference>
<evidence type="ECO:0000313" key="2">
    <source>
        <dbReference type="Proteomes" id="UP001056778"/>
    </source>
</evidence>
<gene>
    <name evidence="1" type="ORF">MML48_4g00010769</name>
</gene>
<keyword evidence="2" id="KW-1185">Reference proteome</keyword>
<sequence length="1336" mass="152242">MPVLEKMEIGDWFSLVKKGVMLYEREGHILDVLFIPELLNLTASLSMSLTRDAGSVLLIGSAGVGRKSAVRIVSALQSAKLVVPISAKLFNNDLKYVMQQTGIEGENVILILEDHLFNTTVLNTVSTLLSSGEVPGLYNLIEFESLISGLRDEASREGFEGNLGNYFVERVRKKLHVVICLDTCNDKFWGILADYPVLYQKCDVIWQSEWSSKSMETVPNLLIDKHNQEKPNESVELCSGFTNIHKSVENNSVATPLRFIELIKNYIRFYVQKKNLVIKRKFKLQAGVDKLTDARSVVADLKVKAAEQQEKLAEKQSKANAALDMISNTMEHANIQKQEMEILKRNTENENEQLVKRKREIEQELAEVEPLIKEAGAAVGNIKTEALSEIRSLRAPPDIIRDILEGVLRLMGIQDTSWNSMKTFLAKRGVKEDIRSFDASRITTENRQAVEKLMQNRGDSFDPKSSKRASVAAAPLAAWVTANVRYSHVMDKIKPLTKEQNRLQRNLEAAKLQLGELSSGLTNVDATVSKLKEQLSTYTKEAAEIEIHLGMAQETLQAAERLVDKLNDEYSRWQKQLSELSEEIKSLPNYCLLAAAFVSYLSGEPEDTRINLLQTWNNILGQDTMSKFSLEEFLSSERENLQWQSEGLASDQLSIQNAIIMLNSDVIPLVIDPTSVAFDWIKQHYKNKTLESINENSPKFNTTLELAIRFGKILIIEDVNNIPAMYMMLLIKCSKVTIFCRISEKLLIGAIRQENPQLEERRKQLLKDREEMQEKQYNLQNQLLEDLANSSGNILENKSLLESLNQTKASSNAISEALTHSNEVRQKLAEEYEIYKDISAFGSSLYFAIIEFSKMNVLYSISIHSYTKLFLKSLSSSQDIENTFGFLQKILVQSVYQFVGRGILKADRPKFILHLIHTIYPKQIPEEEWNFFLGQITNSKVDSKHEYNVPSWIPEQIHHHVQLLQVYQPNIYTTLNLAEATVWKNFMNTSECETKFPQHAKLTEFQKILIIQILRPDRLYSALMQFCLHVTGLKNLNLDVLQLSQVVQESSCSEPILLLTTSGNDPSVEIRELAENKRGAEKYIEASLIFSFLKILLLAQNSLKIAYEAPQGIRNNLLRTYATWGPDYFINLKPTSARIFFILACVNALLQERRNYIPQGWSKWYDFSDVDLIAAVKLTTPALIASNAQVPWKLIKGLCADAVYGGRIENIQDFSILESYLNEFFLDDVLMLEGDKIKQLNFNRQTWQKGLTPYINLWKKLNQGQDFVKINLKPNLLQSKQSPIMSFIQEEFYNAVFLIQKIHKNFTSLNRLSRASCLPDDKTMILATSLLNQQVI</sequence>
<dbReference type="EMBL" id="CM043018">
    <property type="protein sequence ID" value="KAI4463438.1"/>
    <property type="molecule type" value="Genomic_DNA"/>
</dbReference>
<accession>A0ACB9T9F1</accession>
<name>A0ACB9T9F1_HOLOL</name>
<protein>
    <submittedName>
        <fullName evidence="1">Dynein heavy chain family protein</fullName>
    </submittedName>
</protein>
<reference evidence="1" key="1">
    <citation type="submission" date="2022-04" db="EMBL/GenBank/DDBJ databases">
        <title>Chromosome-scale genome assembly of Holotrichia oblita Faldermann.</title>
        <authorList>
            <person name="Rongchong L."/>
        </authorList>
    </citation>
    <scope>NUCLEOTIDE SEQUENCE</scope>
    <source>
        <strain evidence="1">81SQS9</strain>
    </source>
</reference>
<organism evidence="1 2">
    <name type="scientific">Holotrichia oblita</name>
    <name type="common">Chafer beetle</name>
    <dbReference type="NCBI Taxonomy" id="644536"/>
    <lineage>
        <taxon>Eukaryota</taxon>
        <taxon>Metazoa</taxon>
        <taxon>Ecdysozoa</taxon>
        <taxon>Arthropoda</taxon>
        <taxon>Hexapoda</taxon>
        <taxon>Insecta</taxon>
        <taxon>Pterygota</taxon>
        <taxon>Neoptera</taxon>
        <taxon>Endopterygota</taxon>
        <taxon>Coleoptera</taxon>
        <taxon>Polyphaga</taxon>
        <taxon>Scarabaeiformia</taxon>
        <taxon>Scarabaeidae</taxon>
        <taxon>Melolonthinae</taxon>
        <taxon>Holotrichia</taxon>
    </lineage>
</organism>